<dbReference type="OrthoDB" id="7568952at2"/>
<gene>
    <name evidence="1" type="ORF">FN960_18900</name>
</gene>
<proteinExistence type="predicted"/>
<evidence type="ECO:0000313" key="2">
    <source>
        <dbReference type="Proteomes" id="UP000318521"/>
    </source>
</evidence>
<dbReference type="Proteomes" id="UP000318521">
    <property type="component" value="Unassembled WGS sequence"/>
</dbReference>
<sequence>MFGLGKKRSRFGKQLDRSGVDQIQLEKESGLSRGTISNLCNDDKYSIKGSTETKVRGALKRMGLDDRRFFG</sequence>
<organism evidence="1 2">
    <name type="scientific">Alkalicoccobacillus porphyridii</name>
    <dbReference type="NCBI Taxonomy" id="2597270"/>
    <lineage>
        <taxon>Bacteria</taxon>
        <taxon>Bacillati</taxon>
        <taxon>Bacillota</taxon>
        <taxon>Bacilli</taxon>
        <taxon>Bacillales</taxon>
        <taxon>Bacillaceae</taxon>
        <taxon>Alkalicoccobacillus</taxon>
    </lineage>
</organism>
<reference evidence="1 2" key="1">
    <citation type="submission" date="2019-07" db="EMBL/GenBank/DDBJ databases">
        <authorList>
            <person name="Park Y.J."/>
            <person name="Jeong S.E."/>
            <person name="Jung H.S."/>
        </authorList>
    </citation>
    <scope>NUCLEOTIDE SEQUENCE [LARGE SCALE GENOMIC DNA]</scope>
    <source>
        <strain evidence="2">P16(2019)</strain>
    </source>
</reference>
<name>A0A553ZTX1_9BACI</name>
<accession>A0A553ZTX1</accession>
<comment type="caution">
    <text evidence="1">The sequence shown here is derived from an EMBL/GenBank/DDBJ whole genome shotgun (WGS) entry which is preliminary data.</text>
</comment>
<dbReference type="RefSeq" id="WP_143850436.1">
    <property type="nucleotide sequence ID" value="NZ_VLXZ01000017.1"/>
</dbReference>
<dbReference type="EMBL" id="VLXZ01000017">
    <property type="protein sequence ID" value="TSB44917.1"/>
    <property type="molecule type" value="Genomic_DNA"/>
</dbReference>
<protein>
    <submittedName>
        <fullName evidence="1">Transcriptional regulator</fullName>
    </submittedName>
</protein>
<dbReference type="AlphaFoldDB" id="A0A553ZTX1"/>
<evidence type="ECO:0000313" key="1">
    <source>
        <dbReference type="EMBL" id="TSB44917.1"/>
    </source>
</evidence>
<keyword evidence="2" id="KW-1185">Reference proteome</keyword>